<name>A0A511XJW4_9PROT</name>
<protein>
    <submittedName>
        <fullName evidence="2">Uncharacterized protein</fullName>
    </submittedName>
</protein>
<keyword evidence="3" id="KW-1185">Reference proteome</keyword>
<evidence type="ECO:0000313" key="2">
    <source>
        <dbReference type="EMBL" id="GEN63234.1"/>
    </source>
</evidence>
<gene>
    <name evidence="2" type="ORF">AOE01nite_14580</name>
</gene>
<feature type="region of interest" description="Disordered" evidence="1">
    <location>
        <begin position="17"/>
        <end position="36"/>
    </location>
</feature>
<dbReference type="AlphaFoldDB" id="A0A511XJW4"/>
<proteinExistence type="predicted"/>
<evidence type="ECO:0000313" key="3">
    <source>
        <dbReference type="Proteomes" id="UP000321746"/>
    </source>
</evidence>
<evidence type="ECO:0000256" key="1">
    <source>
        <dbReference type="SAM" id="MobiDB-lite"/>
    </source>
</evidence>
<dbReference type="EMBL" id="BJYG01000017">
    <property type="protein sequence ID" value="GEN63234.1"/>
    <property type="molecule type" value="Genomic_DNA"/>
</dbReference>
<reference evidence="2 3" key="1">
    <citation type="submission" date="2019-07" db="EMBL/GenBank/DDBJ databases">
        <title>Whole genome shotgun sequence of Acetobacter oeni NBRC 105207.</title>
        <authorList>
            <person name="Hosoyama A."/>
            <person name="Uohara A."/>
            <person name="Ohji S."/>
            <person name="Ichikawa N."/>
        </authorList>
    </citation>
    <scope>NUCLEOTIDE SEQUENCE [LARGE SCALE GENOMIC DNA]</scope>
    <source>
        <strain evidence="2 3">NBRC 105207</strain>
    </source>
</reference>
<comment type="caution">
    <text evidence="2">The sequence shown here is derived from an EMBL/GenBank/DDBJ whole genome shotgun (WGS) entry which is preliminary data.</text>
</comment>
<dbReference type="Proteomes" id="UP000321746">
    <property type="component" value="Unassembled WGS sequence"/>
</dbReference>
<sequence length="77" mass="8399">MDPVRAGIFNGGHFLTEAGEVGGQNTRRDDEGGGIRHNSVIGNHRFLRNHLMKLFFTKWTGMVCPEAGRDKSGSLGS</sequence>
<accession>A0A511XJW4</accession>
<organism evidence="2 3">
    <name type="scientific">Acetobacter oeni</name>
    <dbReference type="NCBI Taxonomy" id="304077"/>
    <lineage>
        <taxon>Bacteria</taxon>
        <taxon>Pseudomonadati</taxon>
        <taxon>Pseudomonadota</taxon>
        <taxon>Alphaproteobacteria</taxon>
        <taxon>Acetobacterales</taxon>
        <taxon>Acetobacteraceae</taxon>
        <taxon>Acetobacter</taxon>
    </lineage>
</organism>